<evidence type="ECO:0000313" key="3">
    <source>
        <dbReference type="Proteomes" id="UP001234216"/>
    </source>
</evidence>
<sequence>MEQREAIVAVVRKGERVLVIRRGLLARLPGYWAPLSGKLEPGETQEESLLWEVREEVGLRVSP</sequence>
<dbReference type="RefSeq" id="WP_306986972.1">
    <property type="nucleotide sequence ID" value="NZ_JAUSZV010000006.1"/>
</dbReference>
<proteinExistence type="predicted"/>
<organism evidence="2 3">
    <name type="scientific">Streptomyces canus</name>
    <dbReference type="NCBI Taxonomy" id="58343"/>
    <lineage>
        <taxon>Bacteria</taxon>
        <taxon>Bacillati</taxon>
        <taxon>Actinomycetota</taxon>
        <taxon>Actinomycetes</taxon>
        <taxon>Kitasatosporales</taxon>
        <taxon>Streptomycetaceae</taxon>
        <taxon>Streptomyces</taxon>
        <taxon>Streptomyces aurantiacus group</taxon>
    </lineage>
</organism>
<dbReference type="Pfam" id="PF00293">
    <property type="entry name" value="NUDIX"/>
    <property type="match status" value="1"/>
</dbReference>
<accession>A0AAW8FUH7</accession>
<reference evidence="2" key="1">
    <citation type="submission" date="2023-07" db="EMBL/GenBank/DDBJ databases">
        <title>Comparative genomics of wheat-associated soil bacteria to identify genetic determinants of phenazine resistance.</title>
        <authorList>
            <person name="Mouncey N."/>
        </authorList>
    </citation>
    <scope>NUCLEOTIDE SEQUENCE</scope>
    <source>
        <strain evidence="2">V4I22</strain>
    </source>
</reference>
<feature type="domain" description="Nudix hydrolase" evidence="1">
    <location>
        <begin position="2"/>
        <end position="63"/>
    </location>
</feature>
<dbReference type="InterPro" id="IPR015797">
    <property type="entry name" value="NUDIX_hydrolase-like_dom_sf"/>
</dbReference>
<dbReference type="Gene3D" id="3.90.79.10">
    <property type="entry name" value="Nucleoside Triphosphate Pyrophosphohydrolase"/>
    <property type="match status" value="1"/>
</dbReference>
<protein>
    <submittedName>
        <fullName evidence="2">8-oxo-dGTP pyrophosphatase MutT (NUDIX family)</fullName>
    </submittedName>
</protein>
<dbReference type="Proteomes" id="UP001234216">
    <property type="component" value="Unassembled WGS sequence"/>
</dbReference>
<name>A0AAW8FUH7_9ACTN</name>
<dbReference type="AlphaFoldDB" id="A0AAW8FUH7"/>
<dbReference type="InterPro" id="IPR000086">
    <property type="entry name" value="NUDIX_hydrolase_dom"/>
</dbReference>
<dbReference type="PROSITE" id="PS51462">
    <property type="entry name" value="NUDIX"/>
    <property type="match status" value="1"/>
</dbReference>
<comment type="caution">
    <text evidence="2">The sequence shown here is derived from an EMBL/GenBank/DDBJ whole genome shotgun (WGS) entry which is preliminary data.</text>
</comment>
<dbReference type="SUPFAM" id="SSF55811">
    <property type="entry name" value="Nudix"/>
    <property type="match status" value="1"/>
</dbReference>
<evidence type="ECO:0000259" key="1">
    <source>
        <dbReference type="PROSITE" id="PS51462"/>
    </source>
</evidence>
<dbReference type="EMBL" id="JAUSZV010000006">
    <property type="protein sequence ID" value="MDQ0913564.1"/>
    <property type="molecule type" value="Genomic_DNA"/>
</dbReference>
<gene>
    <name evidence="2" type="ORF">QFZ22_009636</name>
</gene>
<evidence type="ECO:0000313" key="2">
    <source>
        <dbReference type="EMBL" id="MDQ0913564.1"/>
    </source>
</evidence>